<sequence>MAGDESGTTLGQPHLAKQDLSSLDVSTLTPLSQEIISRQATINIGKPAADHVLSSVEVDKRNSLSLKSPFVQERAGEEHHHQARIC</sequence>
<organism evidence="2 3">
    <name type="scientific">Acanthochromis polyacanthus</name>
    <name type="common">spiny chromis</name>
    <dbReference type="NCBI Taxonomy" id="80966"/>
    <lineage>
        <taxon>Eukaryota</taxon>
        <taxon>Metazoa</taxon>
        <taxon>Chordata</taxon>
        <taxon>Craniata</taxon>
        <taxon>Vertebrata</taxon>
        <taxon>Euteleostomi</taxon>
        <taxon>Actinopterygii</taxon>
        <taxon>Neopterygii</taxon>
        <taxon>Teleostei</taxon>
        <taxon>Neoteleostei</taxon>
        <taxon>Acanthomorphata</taxon>
        <taxon>Ovalentaria</taxon>
        <taxon>Pomacentridae</taxon>
        <taxon>Acanthochromis</taxon>
    </lineage>
</organism>
<evidence type="ECO:0000256" key="1">
    <source>
        <dbReference type="SAM" id="MobiDB-lite"/>
    </source>
</evidence>
<reference evidence="2" key="2">
    <citation type="submission" date="2025-09" db="UniProtKB">
        <authorList>
            <consortium name="Ensembl"/>
        </authorList>
    </citation>
    <scope>IDENTIFICATION</scope>
</reference>
<name>A0A3Q1F9P0_9TELE</name>
<dbReference type="Proteomes" id="UP000257200">
    <property type="component" value="Unplaced"/>
</dbReference>
<keyword evidence="3" id="KW-1185">Reference proteome</keyword>
<dbReference type="Ensembl" id="ENSAPOT00000032074.1">
    <property type="protein sequence ID" value="ENSAPOP00000012597.1"/>
    <property type="gene ID" value="ENSAPOG00000015292.1"/>
</dbReference>
<reference evidence="2" key="1">
    <citation type="submission" date="2025-08" db="UniProtKB">
        <authorList>
            <consortium name="Ensembl"/>
        </authorList>
    </citation>
    <scope>IDENTIFICATION</scope>
</reference>
<dbReference type="AlphaFoldDB" id="A0A3Q1F9P0"/>
<protein>
    <submittedName>
        <fullName evidence="2">Uncharacterized protein</fullName>
    </submittedName>
</protein>
<dbReference type="STRING" id="80966.ENSAPOP00000012597"/>
<accession>A0A3Q1F9P0</accession>
<evidence type="ECO:0000313" key="3">
    <source>
        <dbReference type="Proteomes" id="UP000257200"/>
    </source>
</evidence>
<feature type="region of interest" description="Disordered" evidence="1">
    <location>
        <begin position="1"/>
        <end position="23"/>
    </location>
</feature>
<dbReference type="GeneTree" id="ENSGT01120000278251"/>
<feature type="compositionally biased region" description="Polar residues" evidence="1">
    <location>
        <begin position="1"/>
        <end position="11"/>
    </location>
</feature>
<proteinExistence type="predicted"/>
<dbReference type="InParanoid" id="A0A3Q1F9P0"/>
<evidence type="ECO:0000313" key="2">
    <source>
        <dbReference type="Ensembl" id="ENSAPOP00000012597.1"/>
    </source>
</evidence>